<dbReference type="RefSeq" id="WP_012739252.1">
    <property type="nucleotide sequence ID" value="NZ_CABIXW010000001.1"/>
</dbReference>
<dbReference type="Proteomes" id="UP000284794">
    <property type="component" value="Unassembled WGS sequence"/>
</dbReference>
<evidence type="ECO:0000256" key="5">
    <source>
        <dbReference type="ARBA" id="ARBA00044503"/>
    </source>
</evidence>
<dbReference type="PANTHER" id="PTHR39178">
    <property type="entry name" value="HYPOTHETICAL RIBOSOME-ASSOCIATED PROTEIN"/>
    <property type="match status" value="1"/>
</dbReference>
<evidence type="ECO:0000256" key="1">
    <source>
        <dbReference type="ARBA" id="ARBA00022517"/>
    </source>
</evidence>
<dbReference type="GO" id="GO:0008234">
    <property type="term" value="F:cysteine-type peptidase activity"/>
    <property type="evidence" value="ECO:0007669"/>
    <property type="project" value="UniProtKB-KW"/>
</dbReference>
<dbReference type="Proteomes" id="UP000481964">
    <property type="component" value="Unassembled WGS sequence"/>
</dbReference>
<reference evidence="9 18" key="3">
    <citation type="journal article" date="2019" name="Nat. Med.">
        <title>A library of human gut bacterial isolates paired with longitudinal multiomics data enables mechanistic microbiome research.</title>
        <authorList>
            <person name="Poyet M."/>
            <person name="Groussin M."/>
            <person name="Gibbons S.M."/>
            <person name="Avila-Pacheco J."/>
            <person name="Jiang X."/>
            <person name="Kearney S.M."/>
            <person name="Perrotta A.R."/>
            <person name="Berdy B."/>
            <person name="Zhao S."/>
            <person name="Lieberman T.D."/>
            <person name="Swanson P.K."/>
            <person name="Smith M."/>
            <person name="Roesemann S."/>
            <person name="Alexander J.E."/>
            <person name="Rich S.A."/>
            <person name="Livny J."/>
            <person name="Vlamakis H."/>
            <person name="Clish C."/>
            <person name="Bullock K."/>
            <person name="Deik A."/>
            <person name="Scott J."/>
            <person name="Pierce K.A."/>
            <person name="Xavier R.J."/>
            <person name="Alm E.J."/>
        </authorList>
    </citation>
    <scope>NUCLEOTIDE SEQUENCE [LARGE SCALE GENOMIC DNA]</scope>
    <source>
        <strain evidence="9 18">BIOML-A1</strain>
    </source>
</reference>
<dbReference type="GO" id="GO:0005840">
    <property type="term" value="C:ribosome"/>
    <property type="evidence" value="ECO:0007669"/>
    <property type="project" value="UniProtKB-KW"/>
</dbReference>
<dbReference type="OrthoDB" id="48998at2"/>
<reference evidence="15 16" key="2">
    <citation type="submission" date="2018-08" db="EMBL/GenBank/DDBJ databases">
        <title>A genome reference for cultivated species of the human gut microbiota.</title>
        <authorList>
            <person name="Zou Y."/>
            <person name="Xue W."/>
            <person name="Luo G."/>
        </authorList>
    </citation>
    <scope>NUCLEOTIDE SEQUENCE [LARGE SCALE GENOMIC DNA]</scope>
    <source>
        <strain evidence="12 16">AF36-7BH</strain>
        <strain evidence="11 15">AM32-2AC</strain>
        <strain evidence="10 17">AM37-3BH</strain>
    </source>
</reference>
<dbReference type="EMBL" id="QSIS01000001">
    <property type="protein sequence ID" value="RHD10929.1"/>
    <property type="molecule type" value="Genomic_DNA"/>
</dbReference>
<keyword evidence="4" id="KW-0788">Thiol protease</keyword>
<dbReference type="SUPFAM" id="SSF118010">
    <property type="entry name" value="TM1457-like"/>
    <property type="match status" value="1"/>
</dbReference>
<keyword evidence="8" id="KW-0687">Ribonucleoprotein</keyword>
<dbReference type="OMA" id="LDHAQWI"/>
<dbReference type="GeneID" id="41355743"/>
<evidence type="ECO:0000313" key="17">
    <source>
        <dbReference type="Proteomes" id="UP000285844"/>
    </source>
</evidence>
<dbReference type="Proteomes" id="UP000285844">
    <property type="component" value="Unassembled WGS sequence"/>
</dbReference>
<dbReference type="Pfam" id="PF04327">
    <property type="entry name" value="Peptidase_Prp"/>
    <property type="match status" value="1"/>
</dbReference>
<dbReference type="AlphaFoldDB" id="A0A174YXF2"/>
<evidence type="ECO:0000313" key="14">
    <source>
        <dbReference type="Proteomes" id="UP000095780"/>
    </source>
</evidence>
<keyword evidence="2 9" id="KW-0645">Protease</keyword>
<accession>A0A174YXF2</accession>
<evidence type="ECO:0000313" key="9">
    <source>
        <dbReference type="EMBL" id="MSC57376.1"/>
    </source>
</evidence>
<evidence type="ECO:0000313" key="13">
    <source>
        <dbReference type="Proteomes" id="UP000095621"/>
    </source>
</evidence>
<evidence type="ECO:0000313" key="18">
    <source>
        <dbReference type="Proteomes" id="UP000481964"/>
    </source>
</evidence>
<dbReference type="GO" id="GO:0042254">
    <property type="term" value="P:ribosome biogenesis"/>
    <property type="evidence" value="ECO:0007669"/>
    <property type="project" value="UniProtKB-KW"/>
</dbReference>
<sequence length="108" mass="11735">MTHITFFKNSEKEITGFYSAGHAGYAESGSDIICSAISVLTINTINSIEAFTDDKFDVSVNEDEGIVIFKMAMPVSPETSILLKSYELGVSSVAEDNPKYLSISVKEV</sequence>
<dbReference type="EMBL" id="WKRD01000005">
    <property type="protein sequence ID" value="MSC57376.1"/>
    <property type="molecule type" value="Genomic_DNA"/>
</dbReference>
<evidence type="ECO:0000313" key="15">
    <source>
        <dbReference type="Proteomes" id="UP000284794"/>
    </source>
</evidence>
<dbReference type="PANTHER" id="PTHR39178:SF1">
    <property type="entry name" value="RIBOSOMAL-PROCESSING CYSTEINE PROTEASE PRP"/>
    <property type="match status" value="1"/>
</dbReference>
<dbReference type="EMBL" id="CZBU01000002">
    <property type="protein sequence ID" value="CUQ76146.1"/>
    <property type="molecule type" value="Genomic_DNA"/>
</dbReference>
<keyword evidence="1" id="KW-0690">Ribosome biogenesis</keyword>
<keyword evidence="3" id="KW-0378">Hydrolase</keyword>
<evidence type="ECO:0000256" key="3">
    <source>
        <dbReference type="ARBA" id="ARBA00022801"/>
    </source>
</evidence>
<organism evidence="8 14">
    <name type="scientific">Lachnospira eligens</name>
    <dbReference type="NCBI Taxonomy" id="39485"/>
    <lineage>
        <taxon>Bacteria</taxon>
        <taxon>Bacillati</taxon>
        <taxon>Bacillota</taxon>
        <taxon>Clostridia</taxon>
        <taxon>Lachnospirales</taxon>
        <taxon>Lachnospiraceae</taxon>
        <taxon>Lachnospira</taxon>
    </lineage>
</organism>
<evidence type="ECO:0000313" key="10">
    <source>
        <dbReference type="EMBL" id="RHC13864.1"/>
    </source>
</evidence>
<dbReference type="EMBL" id="CZBV01000001">
    <property type="protein sequence ID" value="CUQ79824.1"/>
    <property type="molecule type" value="Genomic_DNA"/>
</dbReference>
<dbReference type="CDD" id="cd16332">
    <property type="entry name" value="Prp-like"/>
    <property type="match status" value="1"/>
</dbReference>
<evidence type="ECO:0000256" key="4">
    <source>
        <dbReference type="ARBA" id="ARBA00022807"/>
    </source>
</evidence>
<comment type="similarity">
    <text evidence="5">Belongs to the Prp family.</text>
</comment>
<proteinExistence type="inferred from homology"/>
<dbReference type="GO" id="GO:0006508">
    <property type="term" value="P:proteolysis"/>
    <property type="evidence" value="ECO:0007669"/>
    <property type="project" value="UniProtKB-KW"/>
</dbReference>
<dbReference type="EMBL" id="QSHM01000004">
    <property type="protein sequence ID" value="RHC13864.1"/>
    <property type="molecule type" value="Genomic_DNA"/>
</dbReference>
<dbReference type="Proteomes" id="UP000095621">
    <property type="component" value="Unassembled WGS sequence"/>
</dbReference>
<evidence type="ECO:0000256" key="6">
    <source>
        <dbReference type="ARBA" id="ARBA00044538"/>
    </source>
</evidence>
<evidence type="ECO:0000313" key="16">
    <source>
        <dbReference type="Proteomes" id="UP000285201"/>
    </source>
</evidence>
<protein>
    <recommendedName>
        <fullName evidence="6">Ribosomal processing cysteine protease Prp</fullName>
    </recommendedName>
</protein>
<dbReference type="InterPro" id="IPR036764">
    <property type="entry name" value="Peptidase_Prp_sf"/>
</dbReference>
<evidence type="ECO:0000313" key="12">
    <source>
        <dbReference type="EMBL" id="RHL67932.1"/>
    </source>
</evidence>
<reference evidence="13 14" key="1">
    <citation type="submission" date="2015-09" db="EMBL/GenBank/DDBJ databases">
        <authorList>
            <consortium name="Pathogen Informatics"/>
        </authorList>
    </citation>
    <scope>NUCLEOTIDE SEQUENCE [LARGE SCALE GENOMIC DNA]</scope>
    <source>
        <strain evidence="7 13">2789STDY5834875</strain>
        <strain evidence="8 14">2789STDY5834878</strain>
    </source>
</reference>
<dbReference type="EMBL" id="QROY01000006">
    <property type="protein sequence ID" value="RHL67932.1"/>
    <property type="molecule type" value="Genomic_DNA"/>
</dbReference>
<evidence type="ECO:0000313" key="8">
    <source>
        <dbReference type="EMBL" id="CUQ79824.1"/>
    </source>
</evidence>
<evidence type="ECO:0000256" key="2">
    <source>
        <dbReference type="ARBA" id="ARBA00022670"/>
    </source>
</evidence>
<dbReference type="Proteomes" id="UP000095780">
    <property type="component" value="Unassembled WGS sequence"/>
</dbReference>
<name>A0A174YXF2_9FIRM</name>
<dbReference type="Gene3D" id="3.30.70.1490">
    <property type="entry name" value="Cysteine protease Prp"/>
    <property type="match status" value="1"/>
</dbReference>
<keyword evidence="8" id="KW-0689">Ribosomal protein</keyword>
<dbReference type="InterPro" id="IPR007422">
    <property type="entry name" value="Peptidase_Prp"/>
</dbReference>
<dbReference type="Proteomes" id="UP000285201">
    <property type="component" value="Unassembled WGS sequence"/>
</dbReference>
<evidence type="ECO:0000313" key="7">
    <source>
        <dbReference type="EMBL" id="CUQ76146.1"/>
    </source>
</evidence>
<evidence type="ECO:0000313" key="11">
    <source>
        <dbReference type="EMBL" id="RHD10929.1"/>
    </source>
</evidence>
<gene>
    <name evidence="12" type="ORF">DW007_08565</name>
    <name evidence="11" type="ORF">DW811_00710</name>
    <name evidence="10" type="ORF">DW858_05200</name>
    <name evidence="7" type="ORF">ERS852490_00894</name>
    <name evidence="8" type="ORF">ERS852492_00176</name>
    <name evidence="9" type="ORF">GKE48_07935</name>
</gene>